<reference evidence="14" key="1">
    <citation type="journal article" date="2020" name="Fungal Divers.">
        <title>Resolving the Mortierellaceae phylogeny through synthesis of multi-gene phylogenetics and phylogenomics.</title>
        <authorList>
            <person name="Vandepol N."/>
            <person name="Liber J."/>
            <person name="Desiro A."/>
            <person name="Na H."/>
            <person name="Kennedy M."/>
            <person name="Barry K."/>
            <person name="Grigoriev I.V."/>
            <person name="Miller A.N."/>
            <person name="O'Donnell K."/>
            <person name="Stajich J.E."/>
            <person name="Bonito G."/>
        </authorList>
    </citation>
    <scope>NUCLEOTIDE SEQUENCE</scope>
    <source>
        <strain evidence="14">REB-010B</strain>
    </source>
</reference>
<dbReference type="PROSITE" id="PS50929">
    <property type="entry name" value="ABC_TM1F"/>
    <property type="match status" value="2"/>
</dbReference>
<feature type="domain" description="ABC transporter" evidence="12">
    <location>
        <begin position="1180"/>
        <end position="1451"/>
    </location>
</feature>
<keyword evidence="6" id="KW-0067">ATP-binding</keyword>
<dbReference type="CDD" id="cd18579">
    <property type="entry name" value="ABC_6TM_ABCC_D1"/>
    <property type="match status" value="1"/>
</dbReference>
<dbReference type="FunFam" id="1.20.1560.10:FF:000010">
    <property type="entry name" value="Multidrug resistance-associated ABC transporter"/>
    <property type="match status" value="1"/>
</dbReference>
<dbReference type="CDD" id="cd03250">
    <property type="entry name" value="ABCC_MRP_domain1"/>
    <property type="match status" value="1"/>
</dbReference>
<dbReference type="PROSITE" id="PS50893">
    <property type="entry name" value="ABC_TRANSPORTER_2"/>
    <property type="match status" value="2"/>
</dbReference>
<feature type="transmembrane region" description="Helical" evidence="10">
    <location>
        <begin position="863"/>
        <end position="881"/>
    </location>
</feature>
<dbReference type="GO" id="GO:0140359">
    <property type="term" value="F:ABC-type transporter activity"/>
    <property type="evidence" value="ECO:0007669"/>
    <property type="project" value="InterPro"/>
</dbReference>
<dbReference type="InterPro" id="IPR044746">
    <property type="entry name" value="ABCC_6TM_D1"/>
</dbReference>
<evidence type="ECO:0000256" key="7">
    <source>
        <dbReference type="ARBA" id="ARBA00022989"/>
    </source>
</evidence>
<feature type="transmembrane region" description="Helical" evidence="10">
    <location>
        <begin position="59"/>
        <end position="77"/>
    </location>
</feature>
<dbReference type="OrthoDB" id="6500128at2759"/>
<feature type="transmembrane region" description="Helical" evidence="10">
    <location>
        <begin position="975"/>
        <end position="995"/>
    </location>
</feature>
<keyword evidence="8 10" id="KW-0472">Membrane</keyword>
<keyword evidence="15" id="KW-1185">Reference proteome</keyword>
<keyword evidence="3 10" id="KW-0812">Transmembrane</keyword>
<dbReference type="FunFam" id="1.20.1560.10:FF:000006">
    <property type="entry name" value="ATP-binding cassette, sub-family C (CFTR/MRP), member 9"/>
    <property type="match status" value="1"/>
</dbReference>
<feature type="transmembrane region" description="Helical" evidence="10">
    <location>
        <begin position="218"/>
        <end position="238"/>
    </location>
</feature>
<feature type="compositionally biased region" description="Acidic residues" evidence="9">
    <location>
        <begin position="797"/>
        <end position="808"/>
    </location>
</feature>
<comment type="subcellular location">
    <subcellularLocation>
        <location evidence="1">Vacuole membrane</location>
        <topology evidence="1">Multi-pass membrane protein</topology>
    </subcellularLocation>
</comment>
<evidence type="ECO:0000259" key="13">
    <source>
        <dbReference type="PROSITE" id="PS50929"/>
    </source>
</evidence>
<dbReference type="GO" id="GO:0016887">
    <property type="term" value="F:ATP hydrolysis activity"/>
    <property type="evidence" value="ECO:0007669"/>
    <property type="project" value="InterPro"/>
</dbReference>
<dbReference type="FunFam" id="3.40.50.300:FF:000163">
    <property type="entry name" value="Multidrug resistance-associated protein member 4"/>
    <property type="match status" value="1"/>
</dbReference>
<comment type="caution">
    <text evidence="14">The sequence shown here is derived from an EMBL/GenBank/DDBJ whole genome shotgun (WGS) entry which is preliminary data.</text>
</comment>
<dbReference type="SUPFAM" id="SSF90123">
    <property type="entry name" value="ABC transporter transmembrane region"/>
    <property type="match status" value="2"/>
</dbReference>
<evidence type="ECO:0000259" key="12">
    <source>
        <dbReference type="PROSITE" id="PS50893"/>
    </source>
</evidence>
<dbReference type="Proteomes" id="UP000738325">
    <property type="component" value="Unassembled WGS sequence"/>
</dbReference>
<dbReference type="PANTHER" id="PTHR24223:SF443">
    <property type="entry name" value="MULTIDRUG-RESISTANCE LIKE PROTEIN 1, ISOFORM I"/>
    <property type="match status" value="1"/>
</dbReference>
<gene>
    <name evidence="14" type="ORF">BGZ99_001442</name>
</gene>
<dbReference type="InterPro" id="IPR011527">
    <property type="entry name" value="ABC1_TM_dom"/>
</dbReference>
<feature type="compositionally biased region" description="Basic and acidic residues" evidence="9">
    <location>
        <begin position="817"/>
        <end position="827"/>
    </location>
</feature>
<feature type="domain" description="ABC transporter" evidence="12">
    <location>
        <begin position="548"/>
        <end position="775"/>
    </location>
</feature>
<dbReference type="SUPFAM" id="SSF52540">
    <property type="entry name" value="P-loop containing nucleoside triphosphate hydrolases"/>
    <property type="match status" value="3"/>
</dbReference>
<keyword evidence="7 10" id="KW-1133">Transmembrane helix</keyword>
<dbReference type="CDD" id="cd03244">
    <property type="entry name" value="ABCC_MRP_domain2"/>
    <property type="match status" value="1"/>
</dbReference>
<evidence type="ECO:0000256" key="6">
    <source>
        <dbReference type="ARBA" id="ARBA00022840"/>
    </source>
</evidence>
<evidence type="ECO:0000313" key="14">
    <source>
        <dbReference type="EMBL" id="KAG0324773.1"/>
    </source>
</evidence>
<evidence type="ECO:0000256" key="8">
    <source>
        <dbReference type="ARBA" id="ARBA00023136"/>
    </source>
</evidence>
<dbReference type="Gene3D" id="1.20.1560.10">
    <property type="entry name" value="ABC transporter type 1, transmembrane domain"/>
    <property type="match status" value="2"/>
</dbReference>
<feature type="transmembrane region" description="Helical" evidence="10">
    <location>
        <begin position="30"/>
        <end position="47"/>
    </location>
</feature>
<dbReference type="PROSITE" id="PS00211">
    <property type="entry name" value="ABC_TRANSPORTER_1"/>
    <property type="match status" value="2"/>
</dbReference>
<feature type="transmembrane region" description="Helical" evidence="10">
    <location>
        <begin position="1087"/>
        <end position="1106"/>
    </location>
</feature>
<evidence type="ECO:0000256" key="2">
    <source>
        <dbReference type="ARBA" id="ARBA00022448"/>
    </source>
</evidence>
<dbReference type="FunFam" id="3.40.50.300:FF:000997">
    <property type="entry name" value="Multidrug resistance-associated protein 1"/>
    <property type="match status" value="1"/>
</dbReference>
<feature type="domain" description="ABC transmembrane type-1" evidence="13">
    <location>
        <begin position="865"/>
        <end position="1142"/>
    </location>
</feature>
<organism evidence="14 15">
    <name type="scientific">Dissophora globulifera</name>
    <dbReference type="NCBI Taxonomy" id="979702"/>
    <lineage>
        <taxon>Eukaryota</taxon>
        <taxon>Fungi</taxon>
        <taxon>Fungi incertae sedis</taxon>
        <taxon>Mucoromycota</taxon>
        <taxon>Mortierellomycotina</taxon>
        <taxon>Mortierellomycetes</taxon>
        <taxon>Mortierellales</taxon>
        <taxon>Mortierellaceae</taxon>
        <taxon>Dissophora</taxon>
    </lineage>
</organism>
<evidence type="ECO:0000313" key="15">
    <source>
        <dbReference type="Proteomes" id="UP000738325"/>
    </source>
</evidence>
<evidence type="ECO:0000256" key="9">
    <source>
        <dbReference type="SAM" id="MobiDB-lite"/>
    </source>
</evidence>
<keyword evidence="2" id="KW-0813">Transport</keyword>
<feature type="transmembrane region" description="Helical" evidence="10">
    <location>
        <begin position="404"/>
        <end position="427"/>
    </location>
</feature>
<feature type="signal peptide" evidence="11">
    <location>
        <begin position="1"/>
        <end position="22"/>
    </location>
</feature>
<feature type="region of interest" description="Disordered" evidence="9">
    <location>
        <begin position="524"/>
        <end position="543"/>
    </location>
</feature>
<feature type="domain" description="ABC transmembrane type-1" evidence="13">
    <location>
        <begin position="179"/>
        <end position="470"/>
    </location>
</feature>
<dbReference type="GO" id="GO:0005524">
    <property type="term" value="F:ATP binding"/>
    <property type="evidence" value="ECO:0007669"/>
    <property type="project" value="UniProtKB-KW"/>
</dbReference>
<dbReference type="Pfam" id="PF00005">
    <property type="entry name" value="ABC_tran"/>
    <property type="match status" value="3"/>
</dbReference>
<keyword evidence="4" id="KW-0677">Repeat</keyword>
<keyword evidence="5" id="KW-0547">Nucleotide-binding</keyword>
<feature type="transmembrane region" description="Helical" evidence="10">
    <location>
        <begin position="299"/>
        <end position="317"/>
    </location>
</feature>
<name>A0A9P6UWW5_9FUNG</name>
<dbReference type="CDD" id="cd18603">
    <property type="entry name" value="ABC_6TM_MRP1_2_3_6_D2_like"/>
    <property type="match status" value="1"/>
</dbReference>
<evidence type="ECO:0008006" key="16">
    <source>
        <dbReference type="Google" id="ProtNLM"/>
    </source>
</evidence>
<sequence>MMGSVLMIVAWLCVLTLNHFEAEYEIRASPYIFCYSVVSLIGSAISVRTLHDIARTDEAYYKGFLAFLVLNCAHFVVEAWPRGRTAVQKKSGASQYERANFFSRVSFHFMQQIVSLGHQRPLLQDDIAGLMPKRLHADVSYARLSRKWDAAKDRSAAKGSVPSLLNTILLSFNSQWASIMVVRVLTSIMTYVSPSLLNSLLGFIQSYASPDEADHEPISLGIILAFGLFFCSVIVTYLNAQLQAATVNLGLEVRTALMSMIYRKALRLSNDAKQKSTAGEITNHMSVDAERFPISMNSLPLIVSIPIEIAIAIWMLYGLIGWSIFVGLAAVILMLPIHAKLSSYFAIFRAAKMKAMDGRLRLVNEVLGGMKIVRLYNWEESFREKIAVVRHDELKLLRRFGTMFSFVALVFLSTPLVITLVSLAVYSTHGGPHFGPGDMNPQTIFVSITLFGLLSRPISAMSSTMAQITSITVATVRIQKFLLAEELDESIIKREPEDGSADGSTVIEIQDAVFAWCPEHAPVETEKQKRAREKEEAKKQKAADAKALKSGKPLAVKEKVEVDYSPTLTNINLSATKGSLTAIVGRVGQGKTSLLSAMIGDMYKRQGTVRIRGRIAYVAQQAWIINATLKDNIILGCEFEQDKYDQIVAASGLLPDIEMLPAGDMTEIGERGINLSGGQKQRVSLARAAYQDADIYLLDDPLSAVDAHVDQHLWDNLIGPKGLLKNKTRLLVTHGIHHLEHVDKIVVVKDCGITENGTYDELMDAKNGFYQLMDEYSVNSRRNRLKKTESGSSGDGDLTETMEEEEEENGKASTVNGDEKETKKVEAPKNSKAAELVAAEKMALGNVTWGVYDIYLSAATYRYSFLCVILYIVMQAAQIGTNLWLEHWTSSSGTGSPGEFLGVYAAIVIVYMGLNFLVTFVLMVIAAVRATAKLHDDLLAAILHLPMSFFDTTPLGRIVNRFSTDIFATDNTLPWSFMSLLMFGVSVLGTIVVIASTTPVFLAMVPPLFLAFAFVQRYYLKSSLSLRRIDSTSRSPVYQHFTETLVGVSTIRAMGVSELFIRDNEVKSTVSANAFFTYQMVARWLQIRLETLGALIILGAALFAVLDRASLNPSMVGLALSYALTVTQDITQLVRTYCELQNQLVSVERVDEYLRKNSEAPAALPSDEELPENWPTAGAIEFRNYSTRYRLGLDLVVKNISFNVKPAEKVGIVGRTGAGKSSLTLALFRIVEAANSHWAKASHNGEDTESSTSQSAAEKVVEMEKVEVEQDGGSILIDGVDISTVGLSRLRKSLAIIPQDPTLFSGTVRENLDPFEEHPDSDLWEALERAHLKDHIVSLAGGLSFKVSQSGDNFSVGQRSLICLARALLRKTKILILDEATAAVDVETDELIQKTIRTEFKDRTILTIAHRIKTVMDSDKILVLEKGNVEEFEPPKTLLNRSDSLFYKLAYQAGEVKHSDN</sequence>
<dbReference type="InterPro" id="IPR003439">
    <property type="entry name" value="ABC_transporter-like_ATP-bd"/>
</dbReference>
<feature type="transmembrane region" description="Helical" evidence="10">
    <location>
        <begin position="323"/>
        <end position="347"/>
    </location>
</feature>
<evidence type="ECO:0000256" key="3">
    <source>
        <dbReference type="ARBA" id="ARBA00022692"/>
    </source>
</evidence>
<dbReference type="GO" id="GO:0000329">
    <property type="term" value="C:fungal-type vacuole membrane"/>
    <property type="evidence" value="ECO:0007669"/>
    <property type="project" value="UniProtKB-ARBA"/>
</dbReference>
<feature type="chain" id="PRO_5040373276" description="P-loop containing nucleoside triphosphate hydrolase protein" evidence="11">
    <location>
        <begin position="23"/>
        <end position="1461"/>
    </location>
</feature>
<dbReference type="SMART" id="SM00382">
    <property type="entry name" value="AAA"/>
    <property type="match status" value="2"/>
</dbReference>
<evidence type="ECO:0000256" key="10">
    <source>
        <dbReference type="SAM" id="Phobius"/>
    </source>
</evidence>
<keyword evidence="11" id="KW-0732">Signal</keyword>
<dbReference type="PANTHER" id="PTHR24223">
    <property type="entry name" value="ATP-BINDING CASSETTE SUB-FAMILY C"/>
    <property type="match status" value="1"/>
</dbReference>
<evidence type="ECO:0000256" key="4">
    <source>
        <dbReference type="ARBA" id="ARBA00022737"/>
    </source>
</evidence>
<proteinExistence type="predicted"/>
<dbReference type="Gene3D" id="3.40.50.300">
    <property type="entry name" value="P-loop containing nucleotide triphosphate hydrolases"/>
    <property type="match status" value="2"/>
</dbReference>
<dbReference type="EMBL" id="JAAAIP010000137">
    <property type="protein sequence ID" value="KAG0324773.1"/>
    <property type="molecule type" value="Genomic_DNA"/>
</dbReference>
<dbReference type="Pfam" id="PF00664">
    <property type="entry name" value="ABC_membrane"/>
    <property type="match status" value="2"/>
</dbReference>
<dbReference type="InterPro" id="IPR050173">
    <property type="entry name" value="ABC_transporter_C-like"/>
</dbReference>
<protein>
    <recommendedName>
        <fullName evidence="16">P-loop containing nucleoside triphosphate hydrolase protein</fullName>
    </recommendedName>
</protein>
<accession>A0A9P6UWW5</accession>
<feature type="transmembrane region" description="Helical" evidence="10">
    <location>
        <begin position="176"/>
        <end position="197"/>
    </location>
</feature>
<feature type="transmembrane region" description="Helical" evidence="10">
    <location>
        <begin position="901"/>
        <end position="928"/>
    </location>
</feature>
<feature type="transmembrane region" description="Helical" evidence="10">
    <location>
        <begin position="439"/>
        <end position="455"/>
    </location>
</feature>
<dbReference type="InterPro" id="IPR003593">
    <property type="entry name" value="AAA+_ATPase"/>
</dbReference>
<feature type="transmembrane region" description="Helical" evidence="10">
    <location>
        <begin position="1001"/>
        <end position="1020"/>
    </location>
</feature>
<evidence type="ECO:0000256" key="5">
    <source>
        <dbReference type="ARBA" id="ARBA00022741"/>
    </source>
</evidence>
<dbReference type="InterPro" id="IPR027417">
    <property type="entry name" value="P-loop_NTPase"/>
</dbReference>
<evidence type="ECO:0000256" key="1">
    <source>
        <dbReference type="ARBA" id="ARBA00004128"/>
    </source>
</evidence>
<dbReference type="InterPro" id="IPR036640">
    <property type="entry name" value="ABC1_TM_sf"/>
</dbReference>
<evidence type="ECO:0000256" key="11">
    <source>
        <dbReference type="SAM" id="SignalP"/>
    </source>
</evidence>
<dbReference type="InterPro" id="IPR017871">
    <property type="entry name" value="ABC_transporter-like_CS"/>
</dbReference>
<feature type="region of interest" description="Disordered" evidence="9">
    <location>
        <begin position="781"/>
        <end position="827"/>
    </location>
</feature>